<dbReference type="Proteomes" id="UP000034329">
    <property type="component" value="Unassembled WGS sequence"/>
</dbReference>
<evidence type="ECO:0000256" key="3">
    <source>
        <dbReference type="ARBA" id="ARBA00022723"/>
    </source>
</evidence>
<feature type="domain" description="Phosphoribosyltransferase" evidence="11">
    <location>
        <begin position="141"/>
        <end position="241"/>
    </location>
</feature>
<accession>A0A0G1MQF8</accession>
<dbReference type="GO" id="GO:0016301">
    <property type="term" value="F:kinase activity"/>
    <property type="evidence" value="ECO:0007669"/>
    <property type="project" value="UniProtKB-KW"/>
</dbReference>
<evidence type="ECO:0000256" key="7">
    <source>
        <dbReference type="ARBA" id="ARBA00022840"/>
    </source>
</evidence>
<dbReference type="GO" id="GO:0002189">
    <property type="term" value="C:ribose phosphate diphosphokinase complex"/>
    <property type="evidence" value="ECO:0007669"/>
    <property type="project" value="TreeGrafter"/>
</dbReference>
<dbReference type="SMART" id="SM01400">
    <property type="entry name" value="Pribosyltran_N"/>
    <property type="match status" value="1"/>
</dbReference>
<protein>
    <recommendedName>
        <fullName evidence="1">ribose-phosphate diphosphokinase</fullName>
        <ecNumber evidence="1">2.7.6.1</ecNumber>
    </recommendedName>
</protein>
<dbReference type="EC" id="2.7.6.1" evidence="1"/>
<dbReference type="GO" id="GO:0000287">
    <property type="term" value="F:magnesium ion binding"/>
    <property type="evidence" value="ECO:0007669"/>
    <property type="project" value="InterPro"/>
</dbReference>
<feature type="domain" description="Ribose-phosphate pyrophosphokinase N-terminal" evidence="12">
    <location>
        <begin position="11"/>
        <end position="110"/>
    </location>
</feature>
<keyword evidence="6 13" id="KW-0418">Kinase</keyword>
<evidence type="ECO:0000259" key="12">
    <source>
        <dbReference type="Pfam" id="PF13793"/>
    </source>
</evidence>
<dbReference type="GO" id="GO:0006015">
    <property type="term" value="P:5-phosphoribose 1-diphosphate biosynthetic process"/>
    <property type="evidence" value="ECO:0007669"/>
    <property type="project" value="TreeGrafter"/>
</dbReference>
<dbReference type="GO" id="GO:0005524">
    <property type="term" value="F:ATP binding"/>
    <property type="evidence" value="ECO:0007669"/>
    <property type="project" value="UniProtKB-KW"/>
</dbReference>
<dbReference type="PANTHER" id="PTHR10210:SF32">
    <property type="entry name" value="RIBOSE-PHOSPHATE PYROPHOSPHOKINASE 2"/>
    <property type="match status" value="1"/>
</dbReference>
<name>A0A0G1MQF8_9BACT</name>
<dbReference type="InterPro" id="IPR029099">
    <property type="entry name" value="Pribosyltran_N"/>
</dbReference>
<dbReference type="NCBIfam" id="TIGR01251">
    <property type="entry name" value="ribP_PPkin"/>
    <property type="match status" value="1"/>
</dbReference>
<dbReference type="PANTHER" id="PTHR10210">
    <property type="entry name" value="RIBOSE-PHOSPHATE DIPHOSPHOKINASE FAMILY MEMBER"/>
    <property type="match status" value="1"/>
</dbReference>
<dbReference type="InterPro" id="IPR000836">
    <property type="entry name" value="PRTase_dom"/>
</dbReference>
<keyword evidence="2" id="KW-0808">Transferase</keyword>
<dbReference type="FunFam" id="3.40.50.2020:FF:000007">
    <property type="entry name" value="Ribose-phosphate pyrophosphokinase"/>
    <property type="match status" value="1"/>
</dbReference>
<evidence type="ECO:0000256" key="5">
    <source>
        <dbReference type="ARBA" id="ARBA00022741"/>
    </source>
</evidence>
<sequence>MQKIILSTNSSKHFGLDNGDVEIGRFPEGEVSVVLSEDVFGKEVVVIGSTEPPAENLIELSFLIHKVGGDGAEKVTAIIPYFGYSRGDREAKKGEVASARVVAEMLQATGGGKLEVVFIDLHSPKISAFFAIPSKEISLVGDLAKKFIGRKDLTVVAPDSGARHRAEKFAKTLDTDRIVYIEKERLSPDRVEIKEITGEVGRKAVIVDDMVQTGGTILEVAEKLKEHGAEKIFVAASHMIYSAGGWKRLAESDLISKVVTTDTIKPLSGLPEKFEIIPIAQIIRGYIASLK</sequence>
<dbReference type="Gene3D" id="3.40.50.2020">
    <property type="match status" value="2"/>
</dbReference>
<evidence type="ECO:0000256" key="2">
    <source>
        <dbReference type="ARBA" id="ARBA00022679"/>
    </source>
</evidence>
<proteinExistence type="inferred from homology"/>
<dbReference type="GO" id="GO:0005737">
    <property type="term" value="C:cytoplasm"/>
    <property type="evidence" value="ECO:0007669"/>
    <property type="project" value="TreeGrafter"/>
</dbReference>
<dbReference type="AlphaFoldDB" id="A0A0G1MQF8"/>
<dbReference type="EMBL" id="LCLA01000014">
    <property type="protein sequence ID" value="KKU10352.1"/>
    <property type="molecule type" value="Genomic_DNA"/>
</dbReference>
<evidence type="ECO:0000259" key="11">
    <source>
        <dbReference type="Pfam" id="PF00156"/>
    </source>
</evidence>
<keyword evidence="4 10" id="KW-0545">Nucleotide biosynthesis</keyword>
<keyword evidence="3" id="KW-0479">Metal-binding</keyword>
<dbReference type="Pfam" id="PF00156">
    <property type="entry name" value="Pribosyltran"/>
    <property type="match status" value="1"/>
</dbReference>
<dbReference type="GO" id="GO:0004749">
    <property type="term" value="F:ribose phosphate diphosphokinase activity"/>
    <property type="evidence" value="ECO:0007669"/>
    <property type="project" value="UniProtKB-EC"/>
</dbReference>
<dbReference type="GO" id="GO:0006164">
    <property type="term" value="P:purine nucleotide biosynthetic process"/>
    <property type="evidence" value="ECO:0007669"/>
    <property type="project" value="TreeGrafter"/>
</dbReference>
<dbReference type="InterPro" id="IPR029057">
    <property type="entry name" value="PRTase-like"/>
</dbReference>
<keyword evidence="5" id="KW-0547">Nucleotide-binding</keyword>
<evidence type="ECO:0000313" key="14">
    <source>
        <dbReference type="Proteomes" id="UP000034329"/>
    </source>
</evidence>
<comment type="similarity">
    <text evidence="10">Belongs to the ribose-phosphate pyrophosphokinase family.</text>
</comment>
<evidence type="ECO:0000256" key="9">
    <source>
        <dbReference type="ARBA" id="ARBA00049535"/>
    </source>
</evidence>
<gene>
    <name evidence="13" type="ORF">UX13_C0014G0010</name>
</gene>
<evidence type="ECO:0000256" key="8">
    <source>
        <dbReference type="ARBA" id="ARBA00022842"/>
    </source>
</evidence>
<evidence type="ECO:0000256" key="10">
    <source>
        <dbReference type="RuleBase" id="RU004324"/>
    </source>
</evidence>
<evidence type="ECO:0000256" key="6">
    <source>
        <dbReference type="ARBA" id="ARBA00022777"/>
    </source>
</evidence>
<reference evidence="13 14" key="1">
    <citation type="journal article" date="2015" name="Nature">
        <title>rRNA introns, odd ribosomes, and small enigmatic genomes across a large radiation of phyla.</title>
        <authorList>
            <person name="Brown C.T."/>
            <person name="Hug L.A."/>
            <person name="Thomas B.C."/>
            <person name="Sharon I."/>
            <person name="Castelle C.J."/>
            <person name="Singh A."/>
            <person name="Wilkins M.J."/>
            <person name="Williams K.H."/>
            <person name="Banfield J.F."/>
        </authorList>
    </citation>
    <scope>NUCLEOTIDE SEQUENCE [LARGE SCALE GENOMIC DNA]</scope>
</reference>
<evidence type="ECO:0000256" key="4">
    <source>
        <dbReference type="ARBA" id="ARBA00022727"/>
    </source>
</evidence>
<comment type="caution">
    <text evidence="13">The sequence shown here is derived from an EMBL/GenBank/DDBJ whole genome shotgun (WGS) entry which is preliminary data.</text>
</comment>
<dbReference type="SUPFAM" id="SSF53271">
    <property type="entry name" value="PRTase-like"/>
    <property type="match status" value="1"/>
</dbReference>
<dbReference type="InterPro" id="IPR005946">
    <property type="entry name" value="Rib-P_diPkinase"/>
</dbReference>
<evidence type="ECO:0000313" key="13">
    <source>
        <dbReference type="EMBL" id="KKU10352.1"/>
    </source>
</evidence>
<keyword evidence="8" id="KW-0460">Magnesium</keyword>
<dbReference type="CDD" id="cd06223">
    <property type="entry name" value="PRTases_typeI"/>
    <property type="match status" value="1"/>
</dbReference>
<comment type="catalytic activity">
    <reaction evidence="9">
        <text>D-ribose 5-phosphate + ATP = 5-phospho-alpha-D-ribose 1-diphosphate + AMP + H(+)</text>
        <dbReference type="Rhea" id="RHEA:15609"/>
        <dbReference type="ChEBI" id="CHEBI:15378"/>
        <dbReference type="ChEBI" id="CHEBI:30616"/>
        <dbReference type="ChEBI" id="CHEBI:58017"/>
        <dbReference type="ChEBI" id="CHEBI:78346"/>
        <dbReference type="ChEBI" id="CHEBI:456215"/>
        <dbReference type="EC" id="2.7.6.1"/>
    </reaction>
</comment>
<dbReference type="Pfam" id="PF13793">
    <property type="entry name" value="Pribosyltran_N"/>
    <property type="match status" value="1"/>
</dbReference>
<keyword evidence="7" id="KW-0067">ATP-binding</keyword>
<organism evidence="13 14">
    <name type="scientific">Candidatus Woesebacteria bacterium GW2011_GWB1_45_5</name>
    <dbReference type="NCBI Taxonomy" id="1618581"/>
    <lineage>
        <taxon>Bacteria</taxon>
        <taxon>Candidatus Woeseibacteriota</taxon>
    </lineage>
</organism>
<evidence type="ECO:0000256" key="1">
    <source>
        <dbReference type="ARBA" id="ARBA00013247"/>
    </source>
</evidence>